<dbReference type="InterPro" id="IPR036259">
    <property type="entry name" value="MFS_trans_sf"/>
</dbReference>
<dbReference type="SUPFAM" id="SSF103473">
    <property type="entry name" value="MFS general substrate transporter"/>
    <property type="match status" value="1"/>
</dbReference>
<evidence type="ECO:0000256" key="4">
    <source>
        <dbReference type="ARBA" id="ARBA00022989"/>
    </source>
</evidence>
<accession>G4Z0U3</accession>
<dbReference type="AlphaFoldDB" id="G4Z0U3"/>
<organism evidence="7 8">
    <name type="scientific">Phytophthora sojae (strain P6497)</name>
    <name type="common">Soybean stem and root rot agent</name>
    <name type="synonym">Phytophthora megasperma f. sp. glycines</name>
    <dbReference type="NCBI Taxonomy" id="1094619"/>
    <lineage>
        <taxon>Eukaryota</taxon>
        <taxon>Sar</taxon>
        <taxon>Stramenopiles</taxon>
        <taxon>Oomycota</taxon>
        <taxon>Peronosporomycetes</taxon>
        <taxon>Peronosporales</taxon>
        <taxon>Peronosporaceae</taxon>
        <taxon>Phytophthora</taxon>
    </lineage>
</organism>
<evidence type="ECO:0000256" key="2">
    <source>
        <dbReference type="ARBA" id="ARBA00005982"/>
    </source>
</evidence>
<dbReference type="Proteomes" id="UP000002640">
    <property type="component" value="Unassembled WGS sequence"/>
</dbReference>
<evidence type="ECO:0000313" key="8">
    <source>
        <dbReference type="Proteomes" id="UP000002640"/>
    </source>
</evidence>
<evidence type="ECO:0000256" key="3">
    <source>
        <dbReference type="ARBA" id="ARBA00022692"/>
    </source>
</evidence>
<feature type="transmembrane region" description="Helical" evidence="6">
    <location>
        <begin position="437"/>
        <end position="458"/>
    </location>
</feature>
<dbReference type="GO" id="GO:0022857">
    <property type="term" value="F:transmembrane transporter activity"/>
    <property type="evidence" value="ECO:0007669"/>
    <property type="project" value="InterPro"/>
</dbReference>
<dbReference type="PANTHER" id="PTHR11654">
    <property type="entry name" value="OLIGOPEPTIDE TRANSPORTER-RELATED"/>
    <property type="match status" value="1"/>
</dbReference>
<proteinExistence type="inferred from homology"/>
<feature type="transmembrane region" description="Helical" evidence="6">
    <location>
        <begin position="241"/>
        <end position="262"/>
    </location>
</feature>
<feature type="transmembrane region" description="Helical" evidence="6">
    <location>
        <begin position="108"/>
        <end position="133"/>
    </location>
</feature>
<evidence type="ECO:0000256" key="1">
    <source>
        <dbReference type="ARBA" id="ARBA00004141"/>
    </source>
</evidence>
<dbReference type="KEGG" id="psoj:PHYSODRAFT_310534"/>
<dbReference type="EMBL" id="JH159152">
    <property type="protein sequence ID" value="EGZ22782.1"/>
    <property type="molecule type" value="Genomic_DNA"/>
</dbReference>
<comment type="similarity">
    <text evidence="2">Belongs to the major facilitator superfamily. Proton-dependent oligopeptide transporter (POT/PTR) (TC 2.A.17) family.</text>
</comment>
<feature type="transmembrane region" description="Helical" evidence="6">
    <location>
        <begin position="384"/>
        <end position="402"/>
    </location>
</feature>
<feature type="transmembrane region" description="Helical" evidence="6">
    <location>
        <begin position="274"/>
        <end position="290"/>
    </location>
</feature>
<evidence type="ECO:0000256" key="5">
    <source>
        <dbReference type="ARBA" id="ARBA00023136"/>
    </source>
</evidence>
<evidence type="ECO:0000313" key="7">
    <source>
        <dbReference type="EMBL" id="EGZ22782.1"/>
    </source>
</evidence>
<sequence length="533" mass="58471">MGELVGLKARVQPGRPPAKYARNVLKHVCAFLIVLSICEGIATFAISQSLKNFFQKLGWSNKGSTSMKLTYDSVSQFMCVAAGYVSDEHIGKFKTLASMASFELTSKIIFNIGLFLGVAVSQVCLQVLVISYGGDQFSPAAPPSEKALYFRELYWGANVGAFIGYLVFPWVSIHGIGVIPPEYGYFYFAVYIAGFAVVLTFSIVLWSTRARYVNVPPTKQSVAVVIRVVFGHSRTNFRANLVVLGTLLYVIAFLCNILASVLSDRGNVGHDISYASGVMIVSATILWVYVGRDSAFMESAKQSLGGSFDAKVVDDVKQVIRTLPLNAFNQTDTSVGSSLDASQVPGPMIQLFNPLAALFFIPFLEKVVYPLYAKYSGKPPSPYGKILTGYCVAVVAMFWTGANEVIRRSAGPLSYTDADGVEQFLLDDDGGQVMNDIPWWTTIPHYLLVSLPGVLICIPSYDLNYSEVPQSMRSTSIALAFFVNSMGSSLLSIIYLFFTLGALMIVNIFFYVVVMNRMKFGTNSSIMLHFLVY</sequence>
<dbReference type="GeneID" id="20643283"/>
<dbReference type="InterPro" id="IPR000109">
    <property type="entry name" value="POT_fam"/>
</dbReference>
<keyword evidence="8" id="KW-1185">Reference proteome</keyword>
<dbReference type="Gene3D" id="1.20.1250.20">
    <property type="entry name" value="MFS general substrate transporter like domains"/>
    <property type="match status" value="1"/>
</dbReference>
<evidence type="ECO:0000256" key="6">
    <source>
        <dbReference type="SAM" id="Phobius"/>
    </source>
</evidence>
<comment type="subcellular location">
    <subcellularLocation>
        <location evidence="1">Membrane</location>
        <topology evidence="1">Multi-pass membrane protein</topology>
    </subcellularLocation>
</comment>
<protein>
    <submittedName>
        <fullName evidence="7">Uncharacterized protein</fullName>
    </submittedName>
</protein>
<feature type="transmembrane region" description="Helical" evidence="6">
    <location>
        <begin position="153"/>
        <end position="173"/>
    </location>
</feature>
<feature type="transmembrane region" description="Helical" evidence="6">
    <location>
        <begin position="351"/>
        <end position="372"/>
    </location>
</feature>
<dbReference type="GO" id="GO:0016020">
    <property type="term" value="C:membrane"/>
    <property type="evidence" value="ECO:0007669"/>
    <property type="project" value="UniProtKB-SubCell"/>
</dbReference>
<dbReference type="OMA" id="GVLICIP"/>
<dbReference type="SMR" id="G4Z0U3"/>
<dbReference type="InParanoid" id="G4Z0U3"/>
<keyword evidence="5 6" id="KW-0472">Membrane</keyword>
<dbReference type="Pfam" id="PF00854">
    <property type="entry name" value="PTR2"/>
    <property type="match status" value="1"/>
</dbReference>
<name>G4Z0U3_PHYSP</name>
<keyword evidence="4 6" id="KW-1133">Transmembrane helix</keyword>
<feature type="transmembrane region" description="Helical" evidence="6">
    <location>
        <begin position="493"/>
        <end position="514"/>
    </location>
</feature>
<feature type="transmembrane region" description="Helical" evidence="6">
    <location>
        <begin position="24"/>
        <end position="46"/>
    </location>
</feature>
<keyword evidence="3 6" id="KW-0812">Transmembrane</keyword>
<dbReference type="RefSeq" id="XP_009518070.1">
    <property type="nucleotide sequence ID" value="XM_009519775.1"/>
</dbReference>
<reference evidence="7 8" key="1">
    <citation type="journal article" date="2006" name="Science">
        <title>Phytophthora genome sequences uncover evolutionary origins and mechanisms of pathogenesis.</title>
        <authorList>
            <person name="Tyler B.M."/>
            <person name="Tripathy S."/>
            <person name="Zhang X."/>
            <person name="Dehal P."/>
            <person name="Jiang R.H."/>
            <person name="Aerts A."/>
            <person name="Arredondo F.D."/>
            <person name="Baxter L."/>
            <person name="Bensasson D."/>
            <person name="Beynon J.L."/>
            <person name="Chapman J."/>
            <person name="Damasceno C.M."/>
            <person name="Dorrance A.E."/>
            <person name="Dou D."/>
            <person name="Dickerman A.W."/>
            <person name="Dubchak I.L."/>
            <person name="Garbelotto M."/>
            <person name="Gijzen M."/>
            <person name="Gordon S.G."/>
            <person name="Govers F."/>
            <person name="Grunwald N.J."/>
            <person name="Huang W."/>
            <person name="Ivors K.L."/>
            <person name="Jones R.W."/>
            <person name="Kamoun S."/>
            <person name="Krampis K."/>
            <person name="Lamour K.H."/>
            <person name="Lee M.K."/>
            <person name="McDonald W.H."/>
            <person name="Medina M."/>
            <person name="Meijer H.J."/>
            <person name="Nordberg E.K."/>
            <person name="Maclean D.J."/>
            <person name="Ospina-Giraldo M.D."/>
            <person name="Morris P.F."/>
            <person name="Phuntumart V."/>
            <person name="Putnam N.H."/>
            <person name="Rash S."/>
            <person name="Rose J.K."/>
            <person name="Sakihama Y."/>
            <person name="Salamov A.A."/>
            <person name="Savidor A."/>
            <person name="Scheuring C.F."/>
            <person name="Smith B.M."/>
            <person name="Sobral B.W."/>
            <person name="Terry A."/>
            <person name="Torto-Alalibo T.A."/>
            <person name="Win J."/>
            <person name="Xu Z."/>
            <person name="Zhang H."/>
            <person name="Grigoriev I.V."/>
            <person name="Rokhsar D.S."/>
            <person name="Boore J.L."/>
        </authorList>
    </citation>
    <scope>NUCLEOTIDE SEQUENCE [LARGE SCALE GENOMIC DNA]</scope>
    <source>
        <strain evidence="7 8">P6497</strain>
    </source>
</reference>
<feature type="transmembrane region" description="Helical" evidence="6">
    <location>
        <begin position="185"/>
        <end position="206"/>
    </location>
</feature>
<gene>
    <name evidence="7" type="ORF">PHYSODRAFT_310534</name>
</gene>